<evidence type="ECO:0000256" key="5">
    <source>
        <dbReference type="ARBA" id="ARBA00023014"/>
    </source>
</evidence>
<dbReference type="Gene3D" id="3.50.50.60">
    <property type="entry name" value="FAD/NAD(P)-binding domain"/>
    <property type="match status" value="1"/>
</dbReference>
<keyword evidence="5" id="KW-0411">Iron-sulfur</keyword>
<dbReference type="GO" id="GO:0046872">
    <property type="term" value="F:metal ion binding"/>
    <property type="evidence" value="ECO:0007669"/>
    <property type="project" value="UniProtKB-KW"/>
</dbReference>
<dbReference type="GO" id="GO:0016491">
    <property type="term" value="F:oxidoreductase activity"/>
    <property type="evidence" value="ECO:0007669"/>
    <property type="project" value="UniProtKB-KW"/>
</dbReference>
<keyword evidence="3" id="KW-0560">Oxidoreductase</keyword>
<keyword evidence="1" id="KW-0004">4Fe-4S</keyword>
<keyword evidence="2" id="KW-0479">Metal-binding</keyword>
<organism evidence="6 7">
    <name type="scientific">Acidipropionibacterium jensenii</name>
    <dbReference type="NCBI Taxonomy" id="1749"/>
    <lineage>
        <taxon>Bacteria</taxon>
        <taxon>Bacillati</taxon>
        <taxon>Actinomycetota</taxon>
        <taxon>Actinomycetes</taxon>
        <taxon>Propionibacteriales</taxon>
        <taxon>Propionibacteriaceae</taxon>
        <taxon>Acidipropionibacterium</taxon>
    </lineage>
</organism>
<name>A0A3S4W9B2_9ACTN</name>
<dbReference type="AlphaFoldDB" id="A0A3S4W9B2"/>
<evidence type="ECO:0000256" key="4">
    <source>
        <dbReference type="ARBA" id="ARBA00023004"/>
    </source>
</evidence>
<dbReference type="Proteomes" id="UP000277858">
    <property type="component" value="Chromosome"/>
</dbReference>
<evidence type="ECO:0000256" key="2">
    <source>
        <dbReference type="ARBA" id="ARBA00022723"/>
    </source>
</evidence>
<dbReference type="EMBL" id="LR134473">
    <property type="protein sequence ID" value="VEI03800.1"/>
    <property type="molecule type" value="Genomic_DNA"/>
</dbReference>
<reference evidence="6 7" key="1">
    <citation type="submission" date="2018-12" db="EMBL/GenBank/DDBJ databases">
        <authorList>
            <consortium name="Pathogen Informatics"/>
        </authorList>
    </citation>
    <scope>NUCLEOTIDE SEQUENCE [LARGE SCALE GENOMIC DNA]</scope>
    <source>
        <strain evidence="6 7">NCTC13652</strain>
    </source>
</reference>
<proteinExistence type="predicted"/>
<keyword evidence="4" id="KW-0408">Iron</keyword>
<protein>
    <submittedName>
        <fullName evidence="6">2-octaprenyl-6-methoxyphenyl hydroxylase</fullName>
    </submittedName>
</protein>
<evidence type="ECO:0000313" key="7">
    <source>
        <dbReference type="Proteomes" id="UP000277858"/>
    </source>
</evidence>
<dbReference type="STRING" id="1122997.GCA_000425285_00307"/>
<dbReference type="InterPro" id="IPR036188">
    <property type="entry name" value="FAD/NAD-bd_sf"/>
</dbReference>
<dbReference type="SUPFAM" id="SSF49785">
    <property type="entry name" value="Galactose-binding domain-like"/>
    <property type="match status" value="1"/>
</dbReference>
<evidence type="ECO:0000256" key="3">
    <source>
        <dbReference type="ARBA" id="ARBA00023002"/>
    </source>
</evidence>
<dbReference type="PANTHER" id="PTHR43498">
    <property type="entry name" value="FERREDOXIN:COB-COM HETERODISULFIDE REDUCTASE SUBUNIT A"/>
    <property type="match status" value="1"/>
</dbReference>
<evidence type="ECO:0000256" key="1">
    <source>
        <dbReference type="ARBA" id="ARBA00022485"/>
    </source>
</evidence>
<gene>
    <name evidence="6" type="ORF">NCTC13652_02014</name>
</gene>
<dbReference type="InterPro" id="IPR039650">
    <property type="entry name" value="HdrA-like"/>
</dbReference>
<dbReference type="GO" id="GO:0051539">
    <property type="term" value="F:4 iron, 4 sulfur cluster binding"/>
    <property type="evidence" value="ECO:0007669"/>
    <property type="project" value="UniProtKB-KW"/>
</dbReference>
<sequence>MRTDSEHFDVVVAGGGMAGVSAAIASARHGARTVLIQDRPVLGGNSSSEVRVTPHGAAAFHGYARETGVISEALIQDRVVNHARIWEDGWTNSVWDMVLYDMATRTENLTLQLNTGVEDATVVDGRITRITARTWGAELIHDISADVFIDCTGDGTLGELAGNPGRQGMEAGSEFGEVYAPDEATSDTMGSTLCFKTVDTGAPTEFHAPDWAVRYDDERFFLKGGRKVPHLECGYWWIELGAPWDTLYDNETLRHELTRHVLGIWDYLKNRDPYWSPRAATLALDWVGQIPGKRESRRLEGRHILREQDLVENPAYEDEVAFGGWYMDLHTIGGLLKDVAEPTTANQWTNPHAASMGSKYVGPFSIPLSSLTSRALSNLFFAGRDMSATHAALSATRVIGTCASMGQAVGVAAALNHAAPNVADAAMANVADVQQTLLRDGAFLVHVGNADPSDLARSATITASSSDLVRGVGPSSQSHLGGVEYWRDYPLFPATGRLERRTAQWIIRGAGQPLDTIGLALSNHGDAPVTLTARLYPVTDIWDYQSNSGEPLASTELTVPVGGPTWVDWDVALPAAAAEGPGYIRIDLEASPDVEWHISPAVLPGQIATYEDRPGHYRRFGSGQTLSFRVSPAQRGYEPGEVISGVARPHRSTNEWRSDPAEPLPAWIQLDWDAPRTVRQVQVTFPGHLLREYHAYPPFFRDPQTLREYEIQAAQADGWHTLARVQDNTSTRVVHTFDSPVTTDRLRLVALKTNGDPSAGVYEIRAYEHPVCTMPSYPGRELTD</sequence>
<dbReference type="Pfam" id="PF12831">
    <property type="entry name" value="FAD_oxidored"/>
    <property type="match status" value="1"/>
</dbReference>
<dbReference type="SUPFAM" id="SSF51905">
    <property type="entry name" value="FAD/NAD(P)-binding domain"/>
    <property type="match status" value="1"/>
</dbReference>
<dbReference type="InterPro" id="IPR008979">
    <property type="entry name" value="Galactose-bd-like_sf"/>
</dbReference>
<dbReference type="PANTHER" id="PTHR43498:SF1">
    <property type="entry name" value="COB--COM HETERODISULFIDE REDUCTASE IRON-SULFUR SUBUNIT A"/>
    <property type="match status" value="1"/>
</dbReference>
<accession>A0A3S4W9B2</accession>
<evidence type="ECO:0000313" key="6">
    <source>
        <dbReference type="EMBL" id="VEI03800.1"/>
    </source>
</evidence>
<dbReference type="Gene3D" id="2.60.120.260">
    <property type="entry name" value="Galactose-binding domain-like"/>
    <property type="match status" value="1"/>
</dbReference>
<keyword evidence="7" id="KW-1185">Reference proteome</keyword>
<dbReference type="OrthoDB" id="177652at2"/>